<sequence length="122" mass="13649">MTSVSNPLTVETLALGIVEDAFQAARLHIQHQQNYSRENSDEEISNNMDTVVATPIRKSSLSSFQNRQLRDGRKRSVTFNPTLIQEFIIDEAKASEKSTFHPGNNPKADDSQDSDGEEITKL</sequence>
<gene>
    <name evidence="2" type="ORF">AFUS01_LOCUS27179</name>
</gene>
<dbReference type="EMBL" id="CAJVCH010373404">
    <property type="protein sequence ID" value="CAG7816564.1"/>
    <property type="molecule type" value="Genomic_DNA"/>
</dbReference>
<dbReference type="Proteomes" id="UP000708208">
    <property type="component" value="Unassembled WGS sequence"/>
</dbReference>
<protein>
    <submittedName>
        <fullName evidence="2">Uncharacterized protein</fullName>
    </submittedName>
</protein>
<keyword evidence="3" id="KW-1185">Reference proteome</keyword>
<organism evidence="2 3">
    <name type="scientific">Allacma fusca</name>
    <dbReference type="NCBI Taxonomy" id="39272"/>
    <lineage>
        <taxon>Eukaryota</taxon>
        <taxon>Metazoa</taxon>
        <taxon>Ecdysozoa</taxon>
        <taxon>Arthropoda</taxon>
        <taxon>Hexapoda</taxon>
        <taxon>Collembola</taxon>
        <taxon>Symphypleona</taxon>
        <taxon>Sminthuridae</taxon>
        <taxon>Allacma</taxon>
    </lineage>
</organism>
<proteinExistence type="predicted"/>
<name>A0A8J2KNV6_9HEXA</name>
<evidence type="ECO:0000256" key="1">
    <source>
        <dbReference type="SAM" id="MobiDB-lite"/>
    </source>
</evidence>
<reference evidence="2" key="1">
    <citation type="submission" date="2021-06" db="EMBL/GenBank/DDBJ databases">
        <authorList>
            <person name="Hodson N. C."/>
            <person name="Mongue J. A."/>
            <person name="Jaron S. K."/>
        </authorList>
    </citation>
    <scope>NUCLEOTIDE SEQUENCE</scope>
</reference>
<accession>A0A8J2KNV6</accession>
<evidence type="ECO:0000313" key="3">
    <source>
        <dbReference type="Proteomes" id="UP000708208"/>
    </source>
</evidence>
<dbReference type="AlphaFoldDB" id="A0A8J2KNV6"/>
<feature type="region of interest" description="Disordered" evidence="1">
    <location>
        <begin position="94"/>
        <end position="122"/>
    </location>
</feature>
<feature type="compositionally biased region" description="Acidic residues" evidence="1">
    <location>
        <begin position="111"/>
        <end position="122"/>
    </location>
</feature>
<evidence type="ECO:0000313" key="2">
    <source>
        <dbReference type="EMBL" id="CAG7816564.1"/>
    </source>
</evidence>
<comment type="caution">
    <text evidence="2">The sequence shown here is derived from an EMBL/GenBank/DDBJ whole genome shotgun (WGS) entry which is preliminary data.</text>
</comment>